<dbReference type="EMBL" id="JABWDY010044118">
    <property type="protein sequence ID" value="KAF5175390.1"/>
    <property type="molecule type" value="Genomic_DNA"/>
</dbReference>
<reference evidence="2 3" key="1">
    <citation type="submission" date="2020-06" db="EMBL/GenBank/DDBJ databases">
        <title>Transcriptomic and genomic resources for Thalictrum thalictroides and T. hernandezii: Facilitating candidate gene discovery in an emerging model plant lineage.</title>
        <authorList>
            <person name="Arias T."/>
            <person name="Riano-Pachon D.M."/>
            <person name="Di Stilio V.S."/>
        </authorList>
    </citation>
    <scope>NUCLEOTIDE SEQUENCE [LARGE SCALE GENOMIC DNA]</scope>
    <source>
        <strain evidence="3">cv. WT478/WT964</strain>
        <tissue evidence="2">Leaves</tissue>
    </source>
</reference>
<gene>
    <name evidence="2" type="ORF">FRX31_035020</name>
</gene>
<dbReference type="AlphaFoldDB" id="A0A7J6USZ3"/>
<protein>
    <submittedName>
        <fullName evidence="2">Uncharacterized protein</fullName>
    </submittedName>
</protein>
<evidence type="ECO:0000313" key="3">
    <source>
        <dbReference type="Proteomes" id="UP000554482"/>
    </source>
</evidence>
<sequence length="103" mass="11519">MAAAFSKVMGSSEGTKIGERHPIPNQFSCPMLKLPGPKSQLERSTNTVMQFQHSLQALEVLAAKPTALRDFPLIYLLFIKSAQRVLEMRMFQANFIFNACITS</sequence>
<dbReference type="Proteomes" id="UP000554482">
    <property type="component" value="Unassembled WGS sequence"/>
</dbReference>
<comment type="caution">
    <text evidence="2">The sequence shown here is derived from an EMBL/GenBank/DDBJ whole genome shotgun (WGS) entry which is preliminary data.</text>
</comment>
<proteinExistence type="predicted"/>
<feature type="region of interest" description="Disordered" evidence="1">
    <location>
        <begin position="1"/>
        <end position="23"/>
    </location>
</feature>
<keyword evidence="3" id="KW-1185">Reference proteome</keyword>
<accession>A0A7J6USZ3</accession>
<organism evidence="2 3">
    <name type="scientific">Thalictrum thalictroides</name>
    <name type="common">Rue-anemone</name>
    <name type="synonym">Anemone thalictroides</name>
    <dbReference type="NCBI Taxonomy" id="46969"/>
    <lineage>
        <taxon>Eukaryota</taxon>
        <taxon>Viridiplantae</taxon>
        <taxon>Streptophyta</taxon>
        <taxon>Embryophyta</taxon>
        <taxon>Tracheophyta</taxon>
        <taxon>Spermatophyta</taxon>
        <taxon>Magnoliopsida</taxon>
        <taxon>Ranunculales</taxon>
        <taxon>Ranunculaceae</taxon>
        <taxon>Thalictroideae</taxon>
        <taxon>Thalictrum</taxon>
    </lineage>
</organism>
<evidence type="ECO:0000313" key="2">
    <source>
        <dbReference type="EMBL" id="KAF5175390.1"/>
    </source>
</evidence>
<name>A0A7J6USZ3_THATH</name>
<evidence type="ECO:0000256" key="1">
    <source>
        <dbReference type="SAM" id="MobiDB-lite"/>
    </source>
</evidence>